<dbReference type="PROSITE" id="PS00972">
    <property type="entry name" value="USP_1"/>
    <property type="match status" value="1"/>
</dbReference>
<reference evidence="2 3" key="1">
    <citation type="submission" date="2019-03" db="EMBL/GenBank/DDBJ databases">
        <title>First draft genome of Liparis tanakae, snailfish: a comprehensive survey of snailfish specific genes.</title>
        <authorList>
            <person name="Kim W."/>
            <person name="Song I."/>
            <person name="Jeong J.-H."/>
            <person name="Kim D."/>
            <person name="Kim S."/>
            <person name="Ryu S."/>
            <person name="Song J.Y."/>
            <person name="Lee S.K."/>
        </authorList>
    </citation>
    <scope>NUCLEOTIDE SEQUENCE [LARGE SCALE GENOMIC DNA]</scope>
    <source>
        <tissue evidence="2">Muscle</tissue>
    </source>
</reference>
<keyword evidence="3" id="KW-1185">Reference proteome</keyword>
<dbReference type="Gene3D" id="3.90.70.10">
    <property type="entry name" value="Cysteine proteinases"/>
    <property type="match status" value="1"/>
</dbReference>
<dbReference type="GO" id="GO:0004843">
    <property type="term" value="F:cysteine-type deubiquitinase activity"/>
    <property type="evidence" value="ECO:0007669"/>
    <property type="project" value="InterPro"/>
</dbReference>
<dbReference type="EMBL" id="SRLO01000398">
    <property type="protein sequence ID" value="TNN57688.1"/>
    <property type="molecule type" value="Genomic_DNA"/>
</dbReference>
<evidence type="ECO:0000256" key="1">
    <source>
        <dbReference type="SAM" id="MobiDB-lite"/>
    </source>
</evidence>
<comment type="caution">
    <text evidence="2">The sequence shown here is derived from an EMBL/GenBank/DDBJ whole genome shotgun (WGS) entry which is preliminary data.</text>
</comment>
<feature type="region of interest" description="Disordered" evidence="1">
    <location>
        <begin position="16"/>
        <end position="48"/>
    </location>
</feature>
<protein>
    <submittedName>
        <fullName evidence="2">Ubiquitin carboxyl-terminal hydrolase 16</fullName>
    </submittedName>
</protein>
<accession>A0A4Z2GVT7</accession>
<dbReference type="InterPro" id="IPR038765">
    <property type="entry name" value="Papain-like_cys_pep_sf"/>
</dbReference>
<dbReference type="SUPFAM" id="SSF54001">
    <property type="entry name" value="Cysteine proteinases"/>
    <property type="match status" value="1"/>
</dbReference>
<sequence>MLKGKAIVCVEEENGASRGAGASPKTINLQEEPSEYADSAKGKSPAANSTLVPVKGINNLGNTCFFNAVMQCRKYPVTIDQVS</sequence>
<evidence type="ECO:0000313" key="2">
    <source>
        <dbReference type="EMBL" id="TNN57688.1"/>
    </source>
</evidence>
<name>A0A4Z2GVT7_9TELE</name>
<keyword evidence="2" id="KW-0378">Hydrolase</keyword>
<dbReference type="AlphaFoldDB" id="A0A4Z2GVT7"/>
<dbReference type="Proteomes" id="UP000314294">
    <property type="component" value="Unassembled WGS sequence"/>
</dbReference>
<gene>
    <name evidence="2" type="primary">usp16_1</name>
    <name evidence="2" type="ORF">EYF80_032057</name>
</gene>
<dbReference type="OrthoDB" id="9063015at2759"/>
<dbReference type="InterPro" id="IPR018200">
    <property type="entry name" value="USP_CS"/>
</dbReference>
<proteinExistence type="predicted"/>
<organism evidence="2 3">
    <name type="scientific">Liparis tanakae</name>
    <name type="common">Tanaka's snailfish</name>
    <dbReference type="NCBI Taxonomy" id="230148"/>
    <lineage>
        <taxon>Eukaryota</taxon>
        <taxon>Metazoa</taxon>
        <taxon>Chordata</taxon>
        <taxon>Craniata</taxon>
        <taxon>Vertebrata</taxon>
        <taxon>Euteleostomi</taxon>
        <taxon>Actinopterygii</taxon>
        <taxon>Neopterygii</taxon>
        <taxon>Teleostei</taxon>
        <taxon>Neoteleostei</taxon>
        <taxon>Acanthomorphata</taxon>
        <taxon>Eupercaria</taxon>
        <taxon>Perciformes</taxon>
        <taxon>Cottioidei</taxon>
        <taxon>Cottales</taxon>
        <taxon>Liparidae</taxon>
        <taxon>Liparis</taxon>
    </lineage>
</organism>
<evidence type="ECO:0000313" key="3">
    <source>
        <dbReference type="Proteomes" id="UP000314294"/>
    </source>
</evidence>